<name>A0A3N0EC73_9ACTN</name>
<dbReference type="Proteomes" id="UP000269198">
    <property type="component" value="Unassembled WGS sequence"/>
</dbReference>
<keyword evidence="3" id="KW-1185">Reference proteome</keyword>
<evidence type="ECO:0000313" key="3">
    <source>
        <dbReference type="Proteomes" id="UP000269198"/>
    </source>
</evidence>
<evidence type="ECO:0000313" key="2">
    <source>
        <dbReference type="EMBL" id="RNL85433.1"/>
    </source>
</evidence>
<protein>
    <submittedName>
        <fullName evidence="2">Uncharacterized protein</fullName>
    </submittedName>
</protein>
<accession>A0A3N0EC73</accession>
<comment type="caution">
    <text evidence="2">The sequence shown here is derived from an EMBL/GenBank/DDBJ whole genome shotgun (WGS) entry which is preliminary data.</text>
</comment>
<proteinExistence type="predicted"/>
<gene>
    <name evidence="2" type="ORF">EFW17_08025</name>
</gene>
<reference evidence="2 3" key="1">
    <citation type="submission" date="2018-11" db="EMBL/GenBank/DDBJ databases">
        <title>The genome draft of YIM 96095.</title>
        <authorList>
            <person name="Tang S.-K."/>
            <person name="Chunyu W.-X."/>
            <person name="Feng Y.-Z."/>
        </authorList>
    </citation>
    <scope>NUCLEOTIDE SEQUENCE [LARGE SCALE GENOMIC DNA]</scope>
    <source>
        <strain evidence="2 3">YIM 96095</strain>
    </source>
</reference>
<organism evidence="2 3">
    <name type="scientific">Halostreptopolyspora alba</name>
    <dbReference type="NCBI Taxonomy" id="2487137"/>
    <lineage>
        <taxon>Bacteria</taxon>
        <taxon>Bacillati</taxon>
        <taxon>Actinomycetota</taxon>
        <taxon>Actinomycetes</taxon>
        <taxon>Streptosporangiales</taxon>
        <taxon>Nocardiopsidaceae</taxon>
        <taxon>Halostreptopolyspora</taxon>
    </lineage>
</organism>
<dbReference type="AlphaFoldDB" id="A0A3N0EC73"/>
<dbReference type="EMBL" id="RJMB01000006">
    <property type="protein sequence ID" value="RNL85433.1"/>
    <property type="molecule type" value="Genomic_DNA"/>
</dbReference>
<evidence type="ECO:0000256" key="1">
    <source>
        <dbReference type="SAM" id="MobiDB-lite"/>
    </source>
</evidence>
<feature type="compositionally biased region" description="Acidic residues" evidence="1">
    <location>
        <begin position="22"/>
        <end position="38"/>
    </location>
</feature>
<sequence>MEVNPVDFGEAFVTSHPRQGEAAEEEEESALESAEADFAEQRAELTDPESDWKSSGYSSAEVEASEADAMEQLREVELDEDDYR</sequence>
<feature type="region of interest" description="Disordered" evidence="1">
    <location>
        <begin position="1"/>
        <end position="84"/>
    </location>
</feature>